<dbReference type="Gramene" id="ORGLA05G0039800.1">
    <property type="protein sequence ID" value="ORGLA05G0039800.1"/>
    <property type="gene ID" value="ORGLA05G0039800"/>
</dbReference>
<name>I1PSQ0_ORYGL</name>
<dbReference type="InterPro" id="IPR036034">
    <property type="entry name" value="PDZ_sf"/>
</dbReference>
<dbReference type="STRING" id="4538.I1PSQ0"/>
<dbReference type="PANTHER" id="PTHR47389:SF5">
    <property type="entry name" value="OS09G0436700 PROTEIN"/>
    <property type="match status" value="1"/>
</dbReference>
<organism evidence="1 2">
    <name type="scientific">Oryza glaberrima</name>
    <name type="common">African rice</name>
    <dbReference type="NCBI Taxonomy" id="4538"/>
    <lineage>
        <taxon>Eukaryota</taxon>
        <taxon>Viridiplantae</taxon>
        <taxon>Streptophyta</taxon>
        <taxon>Embryophyta</taxon>
        <taxon>Tracheophyta</taxon>
        <taxon>Spermatophyta</taxon>
        <taxon>Magnoliopsida</taxon>
        <taxon>Liliopsida</taxon>
        <taxon>Poales</taxon>
        <taxon>Poaceae</taxon>
        <taxon>BOP clade</taxon>
        <taxon>Oryzoideae</taxon>
        <taxon>Oryzeae</taxon>
        <taxon>Oryzinae</taxon>
        <taxon>Oryza</taxon>
    </lineage>
</organism>
<dbReference type="InterPro" id="IPR009003">
    <property type="entry name" value="Peptidase_S1_PA"/>
</dbReference>
<dbReference type="HOGENOM" id="CLU_012954_2_0_1"/>
<reference evidence="1" key="1">
    <citation type="submission" date="2015-06" db="UniProtKB">
        <authorList>
            <consortium name="EnsemblPlants"/>
        </authorList>
    </citation>
    <scope>IDENTIFICATION</scope>
</reference>
<proteinExistence type="predicted"/>
<dbReference type="PANTHER" id="PTHR47389">
    <property type="entry name" value="OS09G0436400 PROTEIN"/>
    <property type="match status" value="1"/>
</dbReference>
<dbReference type="Gene3D" id="2.40.10.120">
    <property type="match status" value="1"/>
</dbReference>
<dbReference type="AlphaFoldDB" id="I1PSQ0"/>
<sequence>MEMERLSKIPLPPGTVIPCTRRRKPKDIYTARDVASTPDKLMIRKAARSVVAIETTYSDGKIIAVFSGIVVSWNETTRSATIVTCSEAVCDDGALIDPKPKVLVHLPNKTILDGQLLFFNDHYRIMLLEVVSDTPLQPANFGSTPKFGQDVFALSRDYESSMHARRGTVLWQEPPNVLEYMYYCLSLSCQLAPWGSGGSVIDQHGDVVGMAIGAPPNPDILPISIVQTCIEMWTKFSRIARPVLNMELRAFELIEVSHQEEIELDHNINDGFIIAVVYDDSTAVRLGISQGDIILSYNGLHDFTLHKLEEFLLSLGWELLASGDPSWNVGLEFVVYDAVRHATRSITYPLEFSDASERVLPP</sequence>
<reference evidence="1 2" key="2">
    <citation type="submission" date="2018-04" db="EMBL/GenBank/DDBJ databases">
        <title>OglaRS2 (Oryza glaberrima Reference Sequence Version 2).</title>
        <authorList>
            <person name="Zhang J."/>
            <person name="Kudrna D."/>
            <person name="Lee S."/>
            <person name="Talag J."/>
            <person name="Rajasekar S."/>
            <person name="Wing R.A."/>
        </authorList>
    </citation>
    <scope>NUCLEOTIDE SEQUENCE [LARGE SCALE GENOMIC DNA]</scope>
    <source>
        <strain evidence="1 2">cv. IRGC 96717</strain>
    </source>
</reference>
<dbReference type="SUPFAM" id="SSF50494">
    <property type="entry name" value="Trypsin-like serine proteases"/>
    <property type="match status" value="1"/>
</dbReference>
<dbReference type="EnsemblPlants" id="ORGLA05G0039800.1">
    <property type="protein sequence ID" value="ORGLA05G0039800.1"/>
    <property type="gene ID" value="ORGLA05G0039800"/>
</dbReference>
<gene>
    <name evidence="1" type="primary">LOC127773341</name>
</gene>
<dbReference type="Pfam" id="PF13365">
    <property type="entry name" value="Trypsin_2"/>
    <property type="match status" value="1"/>
</dbReference>
<evidence type="ECO:0008006" key="3">
    <source>
        <dbReference type="Google" id="ProtNLM"/>
    </source>
</evidence>
<protein>
    <recommendedName>
        <fullName evidence="3">PDZ domain-containing protein</fullName>
    </recommendedName>
</protein>
<dbReference type="KEGG" id="ogl:127773341"/>
<dbReference type="OMA" id="PCTRRRK"/>
<dbReference type="RefSeq" id="XP_052155361.1">
    <property type="nucleotide sequence ID" value="XM_052299401.1"/>
</dbReference>
<dbReference type="SUPFAM" id="SSF50156">
    <property type="entry name" value="PDZ domain-like"/>
    <property type="match status" value="1"/>
</dbReference>
<dbReference type="GeneID" id="127773341"/>
<evidence type="ECO:0000313" key="1">
    <source>
        <dbReference type="EnsemblPlants" id="ORGLA05G0039800.1"/>
    </source>
</evidence>
<evidence type="ECO:0000313" key="2">
    <source>
        <dbReference type="Proteomes" id="UP000007306"/>
    </source>
</evidence>
<dbReference type="Proteomes" id="UP000007306">
    <property type="component" value="Chromosome 5"/>
</dbReference>
<accession>I1PSQ0</accession>
<keyword evidence="2" id="KW-1185">Reference proteome</keyword>